<proteinExistence type="predicted"/>
<comment type="caution">
    <text evidence="1">The sequence shown here is derived from an EMBL/GenBank/DDBJ whole genome shotgun (WGS) entry which is preliminary data.</text>
</comment>
<reference evidence="1 2" key="1">
    <citation type="submission" date="2018-02" db="EMBL/GenBank/DDBJ databases">
        <title>8 Nocardia nova and 1 Nocardia cyriacigeorgica strain used for evolution to TMP-SMX.</title>
        <authorList>
            <person name="Mehta H."/>
            <person name="Weng J."/>
            <person name="Shamoo Y."/>
        </authorList>
    </citation>
    <scope>NUCLEOTIDE SEQUENCE [LARGE SCALE GENOMIC DNA]</scope>
    <source>
        <strain evidence="1 2">ATCC 33727</strain>
    </source>
</reference>
<accession>A0A2T2Z743</accession>
<name>A0A2T2Z743_9NOCA</name>
<dbReference type="EMBL" id="PYHS01000005">
    <property type="protein sequence ID" value="PSR63583.1"/>
    <property type="molecule type" value="Genomic_DNA"/>
</dbReference>
<evidence type="ECO:0000313" key="1">
    <source>
        <dbReference type="EMBL" id="PSR63583.1"/>
    </source>
</evidence>
<evidence type="ECO:0000313" key="2">
    <source>
        <dbReference type="Proteomes" id="UP000241647"/>
    </source>
</evidence>
<gene>
    <name evidence="1" type="ORF">C8259_13105</name>
</gene>
<sequence>MTYQDLRLPAYVVPSRCHFQCRALGFVWSFVGLGVNHLLVDWLMDGRRDDPADLVAVCVDLFAATRAQWDAAASSPGPSA</sequence>
<organism evidence="1 2">
    <name type="scientific">Nocardia nova</name>
    <dbReference type="NCBI Taxonomy" id="37330"/>
    <lineage>
        <taxon>Bacteria</taxon>
        <taxon>Bacillati</taxon>
        <taxon>Actinomycetota</taxon>
        <taxon>Actinomycetes</taxon>
        <taxon>Mycobacteriales</taxon>
        <taxon>Nocardiaceae</taxon>
        <taxon>Nocardia</taxon>
    </lineage>
</organism>
<protein>
    <submittedName>
        <fullName evidence="1">Uncharacterized protein</fullName>
    </submittedName>
</protein>
<dbReference type="Proteomes" id="UP000241647">
    <property type="component" value="Unassembled WGS sequence"/>
</dbReference>
<dbReference type="AlphaFoldDB" id="A0A2T2Z743"/>